<dbReference type="SUPFAM" id="SSF52058">
    <property type="entry name" value="L domain-like"/>
    <property type="match status" value="1"/>
</dbReference>
<reference evidence="5" key="1">
    <citation type="submission" date="2021-01" db="EMBL/GenBank/DDBJ databases">
        <title>Marivirga sp. nov., isolated from intertidal surface sediments.</title>
        <authorList>
            <person name="Zhang M."/>
        </authorList>
    </citation>
    <scope>NUCLEOTIDE SEQUENCE</scope>
    <source>
        <strain evidence="5">SM1354</strain>
    </source>
</reference>
<dbReference type="PANTHER" id="PTHR48004:SF58">
    <property type="entry name" value="OS01G0162200 PROTEIN"/>
    <property type="match status" value="1"/>
</dbReference>
<proteinExistence type="predicted"/>
<dbReference type="AlphaFoldDB" id="A0A937AG75"/>
<dbReference type="Pfam" id="PF00560">
    <property type="entry name" value="LRR_1"/>
    <property type="match status" value="2"/>
</dbReference>
<dbReference type="Pfam" id="PF13855">
    <property type="entry name" value="LRR_8"/>
    <property type="match status" value="1"/>
</dbReference>
<dbReference type="Gene3D" id="3.80.10.10">
    <property type="entry name" value="Ribonuclease Inhibitor"/>
    <property type="match status" value="3"/>
</dbReference>
<dbReference type="InterPro" id="IPR052941">
    <property type="entry name" value="StomDev_PlantInt_Reg"/>
</dbReference>
<dbReference type="InterPro" id="IPR055414">
    <property type="entry name" value="LRR_R13L4/SHOC2-like"/>
</dbReference>
<feature type="domain" description="Disease resistance R13L4/SHOC-2-like LRR" evidence="4">
    <location>
        <begin position="110"/>
        <end position="307"/>
    </location>
</feature>
<keyword evidence="1" id="KW-0433">Leucine-rich repeat</keyword>
<evidence type="ECO:0000256" key="3">
    <source>
        <dbReference type="SAM" id="SignalP"/>
    </source>
</evidence>
<dbReference type="InterPro" id="IPR003591">
    <property type="entry name" value="Leu-rich_rpt_typical-subtyp"/>
</dbReference>
<dbReference type="SMART" id="SM00369">
    <property type="entry name" value="LRR_TYP"/>
    <property type="match status" value="6"/>
</dbReference>
<dbReference type="PANTHER" id="PTHR48004">
    <property type="entry name" value="OS01G0149700 PROTEIN"/>
    <property type="match status" value="1"/>
</dbReference>
<dbReference type="Pfam" id="PF23598">
    <property type="entry name" value="LRR_14"/>
    <property type="match status" value="1"/>
</dbReference>
<feature type="signal peptide" evidence="3">
    <location>
        <begin position="1"/>
        <end position="19"/>
    </location>
</feature>
<accession>A0A937AG75</accession>
<evidence type="ECO:0000256" key="1">
    <source>
        <dbReference type="ARBA" id="ARBA00022614"/>
    </source>
</evidence>
<dbReference type="SMART" id="SM00365">
    <property type="entry name" value="LRR_SD22"/>
    <property type="match status" value="6"/>
</dbReference>
<gene>
    <name evidence="5" type="ORF">JKP34_12965</name>
</gene>
<keyword evidence="3" id="KW-0732">Signal</keyword>
<feature type="chain" id="PRO_5036767665" evidence="3">
    <location>
        <begin position="20"/>
        <end position="479"/>
    </location>
</feature>
<sequence>MKKLSHLLLFIIISTQLTAQSRGVKFYNPQDSIRYDELTLMLFNGYKVVSTKDGLKMQVVDSSLLKHNYSRDSLNKLRNNIPTYSFLTYNSNPSYTTLTQLHASDKKDTIQYLSFEGPSIDKLPIREILKCKKLKGLELVNTTVKKIPWLLNWSLFGLDSLQTIHIYNHQSKKALKFTKNDQVTKLVYRENPYAKAPKGLWKLKNLRELDLVRNDLRDAAVLKLNKFKKLKELNMSRNKIRIQDLTNSQIDNLENLILSFCDLDGIPATIKHFPSLKELQLAENDIKSENISSEMANLKELEILSFYKNNLTFLPAFLFELNQLEELDLYYNEIEIVPKEIGQLKQLERLYLANNRLFNIPDEIGQLTMLKELYLKHNRISYLPNTLCKLENITDFHVNDNYLQGFPDCILAFKKLRDLDISNNEIHSIPPELLDLHDLKLLWMRGITFEARNREEAESIRNTIEGLQKKGVKVSLDLE</sequence>
<dbReference type="InterPro" id="IPR032675">
    <property type="entry name" value="LRR_dom_sf"/>
</dbReference>
<comment type="caution">
    <text evidence="5">The sequence shown here is derived from an EMBL/GenBank/DDBJ whole genome shotgun (WGS) entry which is preliminary data.</text>
</comment>
<dbReference type="EMBL" id="JAERQG010000003">
    <property type="protein sequence ID" value="MBL0766171.1"/>
    <property type="molecule type" value="Genomic_DNA"/>
</dbReference>
<name>A0A937AG75_9BACT</name>
<evidence type="ECO:0000313" key="5">
    <source>
        <dbReference type="EMBL" id="MBL0766171.1"/>
    </source>
</evidence>
<evidence type="ECO:0000256" key="2">
    <source>
        <dbReference type="ARBA" id="ARBA00022737"/>
    </source>
</evidence>
<evidence type="ECO:0000259" key="4">
    <source>
        <dbReference type="Pfam" id="PF23598"/>
    </source>
</evidence>
<protein>
    <submittedName>
        <fullName evidence="5">Leucine-rich repeat domain-containing protein</fullName>
    </submittedName>
</protein>
<dbReference type="RefSeq" id="WP_201922166.1">
    <property type="nucleotide sequence ID" value="NZ_JAERQG010000003.1"/>
</dbReference>
<dbReference type="InterPro" id="IPR001611">
    <property type="entry name" value="Leu-rich_rpt"/>
</dbReference>
<keyword evidence="2" id="KW-0677">Repeat</keyword>
<evidence type="ECO:0000313" key="6">
    <source>
        <dbReference type="Proteomes" id="UP000642920"/>
    </source>
</evidence>
<dbReference type="Proteomes" id="UP000642920">
    <property type="component" value="Unassembled WGS sequence"/>
</dbReference>
<dbReference type="PROSITE" id="PS51450">
    <property type="entry name" value="LRR"/>
    <property type="match status" value="3"/>
</dbReference>
<organism evidence="5 6">
    <name type="scientific">Marivirga atlantica</name>
    <dbReference type="NCBI Taxonomy" id="1548457"/>
    <lineage>
        <taxon>Bacteria</taxon>
        <taxon>Pseudomonadati</taxon>
        <taxon>Bacteroidota</taxon>
        <taxon>Cytophagia</taxon>
        <taxon>Cytophagales</taxon>
        <taxon>Marivirgaceae</taxon>
        <taxon>Marivirga</taxon>
    </lineage>
</organism>
<keyword evidence="6" id="KW-1185">Reference proteome</keyword>